<evidence type="ECO:0000313" key="8">
    <source>
        <dbReference type="EMBL" id="GBF96115.1"/>
    </source>
</evidence>
<dbReference type="GO" id="GO:0012505">
    <property type="term" value="C:endomembrane system"/>
    <property type="evidence" value="ECO:0007669"/>
    <property type="project" value="TreeGrafter"/>
</dbReference>
<reference evidence="8 9" key="1">
    <citation type="journal article" date="2018" name="Sci. Rep.">
        <title>Raphidocelis subcapitata (=Pseudokirchneriella subcapitata) provides an insight into genome evolution and environmental adaptations in the Sphaeropleales.</title>
        <authorList>
            <person name="Suzuki S."/>
            <person name="Yamaguchi H."/>
            <person name="Nakajima N."/>
            <person name="Kawachi M."/>
        </authorList>
    </citation>
    <scope>NUCLEOTIDE SEQUENCE [LARGE SCALE GENOMIC DNA]</scope>
    <source>
        <strain evidence="8 9">NIES-35</strain>
    </source>
</reference>
<dbReference type="PANTHER" id="PTHR15664:SF24">
    <property type="entry name" value="TRANSMEMBRANE PROTEIN 230"/>
    <property type="match status" value="1"/>
</dbReference>
<dbReference type="GO" id="GO:0016020">
    <property type="term" value="C:membrane"/>
    <property type="evidence" value="ECO:0007669"/>
    <property type="project" value="UniProtKB-SubCell"/>
</dbReference>
<protein>
    <submittedName>
        <fullName evidence="8">Uncharacterized protein</fullName>
    </submittedName>
</protein>
<sequence length="111" mass="12454">MAVRNRSGYTRLPAAEDEDWRSQEQLRFGAPPEEVPWGSVALALFLAAFGAAAFVLAWLHWTQAIFGKEQAEIGFTIVGIMTFLPGAYHSCIAYHCWRGTPGYRWSDIPSY</sequence>
<dbReference type="OrthoDB" id="5597044at2759"/>
<dbReference type="Pfam" id="PF05915">
    <property type="entry name" value="TMEM_230_134"/>
    <property type="match status" value="1"/>
</dbReference>
<accession>A0A2V0PGC2</accession>
<evidence type="ECO:0000256" key="5">
    <source>
        <dbReference type="ARBA" id="ARBA00023136"/>
    </source>
</evidence>
<dbReference type="InParanoid" id="A0A2V0PGC2"/>
<evidence type="ECO:0000256" key="7">
    <source>
        <dbReference type="SAM" id="Phobius"/>
    </source>
</evidence>
<evidence type="ECO:0000256" key="2">
    <source>
        <dbReference type="ARBA" id="ARBA00007743"/>
    </source>
</evidence>
<gene>
    <name evidence="8" type="ORF">Rsub_08991</name>
</gene>
<comment type="similarity">
    <text evidence="2">Belongs to the TMEM134/TMEM230 family.</text>
</comment>
<proteinExistence type="inferred from homology"/>
<dbReference type="FunCoup" id="A0A2V0PGC2">
    <property type="interactions" value="1231"/>
</dbReference>
<keyword evidence="5 7" id="KW-0472">Membrane</keyword>
<dbReference type="AlphaFoldDB" id="A0A2V0PGC2"/>
<feature type="transmembrane region" description="Helical" evidence="7">
    <location>
        <begin position="73"/>
        <end position="95"/>
    </location>
</feature>
<keyword evidence="4 7" id="KW-1133">Transmembrane helix</keyword>
<evidence type="ECO:0000256" key="4">
    <source>
        <dbReference type="ARBA" id="ARBA00022989"/>
    </source>
</evidence>
<dbReference type="InterPro" id="IPR044234">
    <property type="entry name" value="TMEM230"/>
</dbReference>
<comment type="subcellular location">
    <subcellularLocation>
        <location evidence="1">Membrane</location>
        <topology evidence="1">Multi-pass membrane protein</topology>
    </subcellularLocation>
</comment>
<dbReference type="EMBL" id="BDRX01000074">
    <property type="protein sequence ID" value="GBF96115.1"/>
    <property type="molecule type" value="Genomic_DNA"/>
</dbReference>
<comment type="caution">
    <text evidence="8">The sequence shown here is derived from an EMBL/GenBank/DDBJ whole genome shotgun (WGS) entry which is preliminary data.</text>
</comment>
<evidence type="ECO:0000256" key="1">
    <source>
        <dbReference type="ARBA" id="ARBA00004141"/>
    </source>
</evidence>
<evidence type="ECO:0000256" key="6">
    <source>
        <dbReference type="SAM" id="MobiDB-lite"/>
    </source>
</evidence>
<evidence type="ECO:0000313" key="9">
    <source>
        <dbReference type="Proteomes" id="UP000247498"/>
    </source>
</evidence>
<dbReference type="InterPro" id="IPR008590">
    <property type="entry name" value="TMEM_230/134"/>
</dbReference>
<keyword evidence="3 7" id="KW-0812">Transmembrane</keyword>
<evidence type="ECO:0000256" key="3">
    <source>
        <dbReference type="ARBA" id="ARBA00022692"/>
    </source>
</evidence>
<feature type="region of interest" description="Disordered" evidence="6">
    <location>
        <begin position="1"/>
        <end position="25"/>
    </location>
</feature>
<name>A0A2V0PGC2_9CHLO</name>
<feature type="transmembrane region" description="Helical" evidence="7">
    <location>
        <begin position="37"/>
        <end position="61"/>
    </location>
</feature>
<organism evidence="8 9">
    <name type="scientific">Raphidocelis subcapitata</name>
    <dbReference type="NCBI Taxonomy" id="307507"/>
    <lineage>
        <taxon>Eukaryota</taxon>
        <taxon>Viridiplantae</taxon>
        <taxon>Chlorophyta</taxon>
        <taxon>core chlorophytes</taxon>
        <taxon>Chlorophyceae</taxon>
        <taxon>CS clade</taxon>
        <taxon>Sphaeropleales</taxon>
        <taxon>Selenastraceae</taxon>
        <taxon>Raphidocelis</taxon>
    </lineage>
</organism>
<dbReference type="PANTHER" id="PTHR15664">
    <property type="entry name" value="C20ORF30 PROTEIN"/>
    <property type="match status" value="1"/>
</dbReference>
<keyword evidence="9" id="KW-1185">Reference proteome</keyword>
<dbReference type="Proteomes" id="UP000247498">
    <property type="component" value="Unassembled WGS sequence"/>
</dbReference>